<keyword evidence="4" id="KW-1185">Reference proteome</keyword>
<dbReference type="Proteomes" id="UP000199391">
    <property type="component" value="Unassembled WGS sequence"/>
</dbReference>
<dbReference type="PANTHER" id="PTHR12558:SF13">
    <property type="entry name" value="CELL DIVISION CYCLE PROTEIN 27 HOMOLOG"/>
    <property type="match status" value="1"/>
</dbReference>
<feature type="region of interest" description="Disordered" evidence="1">
    <location>
        <begin position="26"/>
        <end position="50"/>
    </location>
</feature>
<accession>A0A1I7KE06</accession>
<protein>
    <submittedName>
        <fullName evidence="3">Flp pilus assembly protein TadD, contains TPR repeats</fullName>
    </submittedName>
</protein>
<evidence type="ECO:0000256" key="2">
    <source>
        <dbReference type="SAM" id="SignalP"/>
    </source>
</evidence>
<evidence type="ECO:0000313" key="4">
    <source>
        <dbReference type="Proteomes" id="UP000199391"/>
    </source>
</evidence>
<feature type="signal peptide" evidence="2">
    <location>
        <begin position="1"/>
        <end position="18"/>
    </location>
</feature>
<dbReference type="AlphaFoldDB" id="A0A1I7KE06"/>
<dbReference type="PROSITE" id="PS51257">
    <property type="entry name" value="PROKAR_LIPOPROTEIN"/>
    <property type="match status" value="1"/>
</dbReference>
<feature type="chain" id="PRO_5011705766" evidence="2">
    <location>
        <begin position="19"/>
        <end position="606"/>
    </location>
</feature>
<name>A0A1I7KE06_9BURK</name>
<evidence type="ECO:0000313" key="3">
    <source>
        <dbReference type="EMBL" id="SFU95668.1"/>
    </source>
</evidence>
<dbReference type="OrthoDB" id="9766710at2"/>
<organism evidence="3 4">
    <name type="scientific">Pseudoduganella namucuonensis</name>
    <dbReference type="NCBI Taxonomy" id="1035707"/>
    <lineage>
        <taxon>Bacteria</taxon>
        <taxon>Pseudomonadati</taxon>
        <taxon>Pseudomonadota</taxon>
        <taxon>Betaproteobacteria</taxon>
        <taxon>Burkholderiales</taxon>
        <taxon>Oxalobacteraceae</taxon>
        <taxon>Telluria group</taxon>
        <taxon>Pseudoduganella</taxon>
    </lineage>
</organism>
<dbReference type="SUPFAM" id="SSF48452">
    <property type="entry name" value="TPR-like"/>
    <property type="match status" value="2"/>
</dbReference>
<dbReference type="SMART" id="SM00028">
    <property type="entry name" value="TPR"/>
    <property type="match status" value="6"/>
</dbReference>
<reference evidence="4" key="1">
    <citation type="submission" date="2016-10" db="EMBL/GenBank/DDBJ databases">
        <authorList>
            <person name="Varghese N."/>
            <person name="Submissions S."/>
        </authorList>
    </citation>
    <scope>NUCLEOTIDE SEQUENCE [LARGE SCALE GENOMIC DNA]</scope>
    <source>
        <strain evidence="4">CGMCC 1.11014</strain>
    </source>
</reference>
<dbReference type="STRING" id="1035707.SAMN05216552_101698"/>
<dbReference type="InterPro" id="IPR011990">
    <property type="entry name" value="TPR-like_helical_dom_sf"/>
</dbReference>
<keyword evidence="2" id="KW-0732">Signal</keyword>
<dbReference type="RefSeq" id="WP_093556871.1">
    <property type="nucleotide sequence ID" value="NZ_FPBO01000016.1"/>
</dbReference>
<dbReference type="InterPro" id="IPR019734">
    <property type="entry name" value="TPR_rpt"/>
</dbReference>
<dbReference type="EMBL" id="FPBO01000016">
    <property type="protein sequence ID" value="SFU95668.1"/>
    <property type="molecule type" value="Genomic_DNA"/>
</dbReference>
<evidence type="ECO:0000256" key="1">
    <source>
        <dbReference type="SAM" id="MobiDB-lite"/>
    </source>
</evidence>
<feature type="compositionally biased region" description="Low complexity" evidence="1">
    <location>
        <begin position="27"/>
        <end position="50"/>
    </location>
</feature>
<proteinExistence type="predicted"/>
<dbReference type="Pfam" id="PF14559">
    <property type="entry name" value="TPR_19"/>
    <property type="match status" value="1"/>
</dbReference>
<dbReference type="Pfam" id="PF13432">
    <property type="entry name" value="TPR_16"/>
    <property type="match status" value="1"/>
</dbReference>
<sequence>MKNAFVIVTLSAVLSACAVAPQKQPDDAATAPASANPGAPAAADDTRDTPATQAVAAAAAVQATEPLPTVELTSDLFYKLTKAELDFKRGQWQSAYVTMMVLAQQTRDPRLAQRSAEMALAAKQGGEAMAAIRLWRELAPDSDEAAQYFLGFSVLGDDLAESEQVFVQRLKKSPAGTRGLVMFQMQQFLLRAKDKAAAFALMERVLAPYAQQLETHLVLAQGAYSNGDAARAASEAQLALRIKPDSELALLTMAQVTPDPEAVTRLVTGFLAKYPNAREVRAAHARMLVEQKQYGKARDEFQVLLKQQPDHPATLYALGIMSMQSGDTPAAEGYFKRFVDVLGKDAGDDRDPTKALLILAQIAEERGDYAAAQAWLDQVDGAEPRLMLTVRLKRAQLSARMGDLDGARKMLADIKSEDPAELAQVVQTEAQLLRDAGSAAQAYAVLEDGVLRYPNSPDLLYDFALAAEKAGKLELMETSLRKVMEIAPENHHAYNALGYSLAERNQRLEEAYSLVEKAMQMAPGDPFIMDSMGWVQFRLGRLKEAEELLRRAYQLRNDPEIAVHLGEVLWERGDKAGAHQLWREARAKDPQNDVLKSTLARLNTGL</sequence>
<dbReference type="Gene3D" id="1.25.40.10">
    <property type="entry name" value="Tetratricopeptide repeat domain"/>
    <property type="match status" value="2"/>
</dbReference>
<gene>
    <name evidence="3" type="ORF">SAMN05216552_101698</name>
</gene>
<dbReference type="PANTHER" id="PTHR12558">
    <property type="entry name" value="CELL DIVISION CYCLE 16,23,27"/>
    <property type="match status" value="1"/>
</dbReference>